<evidence type="ECO:0000313" key="1">
    <source>
        <dbReference type="EMBL" id="SFB02143.1"/>
    </source>
</evidence>
<dbReference type="Proteomes" id="UP000198642">
    <property type="component" value="Unassembled WGS sequence"/>
</dbReference>
<dbReference type="InterPro" id="IPR002933">
    <property type="entry name" value="Peptidase_M20"/>
</dbReference>
<gene>
    <name evidence="1" type="ORF">SAMN04488072_105187</name>
</gene>
<dbReference type="PANTHER" id="PTHR11014:SF63">
    <property type="entry name" value="METALLOPEPTIDASE, PUTATIVE (AFU_ORTHOLOGUE AFUA_6G09600)-RELATED"/>
    <property type="match status" value="1"/>
</dbReference>
<dbReference type="InterPro" id="IPR017439">
    <property type="entry name" value="Amidohydrolase"/>
</dbReference>
<dbReference type="RefSeq" id="WP_342028023.1">
    <property type="nucleotide sequence ID" value="NZ_FOJW01000005.1"/>
</dbReference>
<reference evidence="1 2" key="1">
    <citation type="submission" date="2016-10" db="EMBL/GenBank/DDBJ databases">
        <authorList>
            <person name="de Groot N.N."/>
        </authorList>
    </citation>
    <scope>NUCLEOTIDE SEQUENCE [LARGE SCALE GENOMIC DNA]</scope>
    <source>
        <strain evidence="1 2">CGMCC 1.3702</strain>
    </source>
</reference>
<dbReference type="Gene3D" id="3.40.630.10">
    <property type="entry name" value="Zn peptidases"/>
    <property type="match status" value="1"/>
</dbReference>
<dbReference type="GO" id="GO:0016787">
    <property type="term" value="F:hydrolase activity"/>
    <property type="evidence" value="ECO:0007669"/>
    <property type="project" value="InterPro"/>
</dbReference>
<protein>
    <submittedName>
        <fullName evidence="1">Peptidase family M20/M25/M40</fullName>
    </submittedName>
</protein>
<keyword evidence="2" id="KW-1185">Reference proteome</keyword>
<dbReference type="STRING" id="237679.SAMN04488072_105187"/>
<accession>A0A1I0XQD0</accession>
<dbReference type="AlphaFoldDB" id="A0A1I0XQD0"/>
<dbReference type="SUPFAM" id="SSF53187">
    <property type="entry name" value="Zn-dependent exopeptidases"/>
    <property type="match status" value="1"/>
</dbReference>
<proteinExistence type="predicted"/>
<dbReference type="PANTHER" id="PTHR11014">
    <property type="entry name" value="PEPTIDASE M20 FAMILY MEMBER"/>
    <property type="match status" value="1"/>
</dbReference>
<dbReference type="EMBL" id="FOJW01000005">
    <property type="protein sequence ID" value="SFB02143.1"/>
    <property type="molecule type" value="Genomic_DNA"/>
</dbReference>
<dbReference type="Pfam" id="PF01546">
    <property type="entry name" value="Peptidase_M20"/>
    <property type="match status" value="1"/>
</dbReference>
<evidence type="ECO:0000313" key="2">
    <source>
        <dbReference type="Proteomes" id="UP000198642"/>
    </source>
</evidence>
<name>A0A1I0XQD0_9BACI</name>
<organism evidence="1 2">
    <name type="scientific">Lentibacillus halodurans</name>
    <dbReference type="NCBI Taxonomy" id="237679"/>
    <lineage>
        <taxon>Bacteria</taxon>
        <taxon>Bacillati</taxon>
        <taxon>Bacillota</taxon>
        <taxon>Bacilli</taxon>
        <taxon>Bacillales</taxon>
        <taxon>Bacillaceae</taxon>
        <taxon>Lentibacillus</taxon>
    </lineage>
</organism>
<sequence length="61" mass="6659">MFRVLFKSVHDGVMHACGHNGHTAALLGLAKVLNEMTSEIEGTIVFLHHHAEELPPGEQSL</sequence>